<dbReference type="InterPro" id="IPR018950">
    <property type="entry name" value="DiS-bond_isomerase_DsbC/G_N"/>
</dbReference>
<evidence type="ECO:0000259" key="10">
    <source>
        <dbReference type="Pfam" id="PF13098"/>
    </source>
</evidence>
<dbReference type="Gene3D" id="3.40.30.10">
    <property type="entry name" value="Glutaredoxin"/>
    <property type="match status" value="1"/>
</dbReference>
<dbReference type="PANTHER" id="PTHR35272:SF3">
    <property type="entry name" value="THIOL:DISULFIDE INTERCHANGE PROTEIN DSBC"/>
    <property type="match status" value="1"/>
</dbReference>
<evidence type="ECO:0000256" key="6">
    <source>
        <dbReference type="ARBA" id="ARBA00023284"/>
    </source>
</evidence>
<evidence type="ECO:0000256" key="2">
    <source>
        <dbReference type="ARBA" id="ARBA00009813"/>
    </source>
</evidence>
<feature type="chain" id="PRO_5044970310" description="Thiol:disulfide interchange protein" evidence="7">
    <location>
        <begin position="20"/>
        <end position="277"/>
    </location>
</feature>
<keyword evidence="4 7" id="KW-0574">Periplasm</keyword>
<feature type="domain" description="Disulphide bond isomerase DsbC/G N-terminal" evidence="9">
    <location>
        <begin position="46"/>
        <end position="109"/>
    </location>
</feature>
<dbReference type="PANTHER" id="PTHR35272">
    <property type="entry name" value="THIOL:DISULFIDE INTERCHANGE PROTEIN DSBC-RELATED"/>
    <property type="match status" value="1"/>
</dbReference>
<dbReference type="InterPro" id="IPR036249">
    <property type="entry name" value="Thioredoxin-like_sf"/>
</dbReference>
<dbReference type="InterPro" id="IPR033954">
    <property type="entry name" value="DiS-bond_Isoase_DsbC/G"/>
</dbReference>
<reference evidence="11 12" key="1">
    <citation type="submission" date="2017-10" db="EMBL/GenBank/DDBJ databases">
        <title>Whole genome sequencing of members of genus Pseudoxanthomonas.</title>
        <authorList>
            <person name="Kumar S."/>
            <person name="Bansal K."/>
            <person name="Kaur A."/>
            <person name="Patil P."/>
            <person name="Sharma S."/>
            <person name="Patil P.B."/>
        </authorList>
    </citation>
    <scope>NUCLEOTIDE SEQUENCE [LARGE SCALE GENOMIC DNA]</scope>
    <source>
        <strain evidence="11 12">DSM 17109</strain>
    </source>
</reference>
<dbReference type="Gene3D" id="3.10.450.70">
    <property type="entry name" value="Disulphide bond isomerase, DsbC/G, N-terminal"/>
    <property type="match status" value="1"/>
</dbReference>
<accession>A0ABQ6ZJ82</accession>
<dbReference type="PROSITE" id="PS51257">
    <property type="entry name" value="PROKAR_LIPOPROTEIN"/>
    <property type="match status" value="1"/>
</dbReference>
<comment type="similarity">
    <text evidence="2 7">Belongs to the thioredoxin family. DsbC subfamily.</text>
</comment>
<dbReference type="CDD" id="cd03020">
    <property type="entry name" value="DsbA_DsbC_DsbG"/>
    <property type="match status" value="1"/>
</dbReference>
<feature type="compositionally biased region" description="Low complexity" evidence="8">
    <location>
        <begin position="25"/>
        <end position="46"/>
    </location>
</feature>
<dbReference type="Pfam" id="PF10411">
    <property type="entry name" value="DsbC_N"/>
    <property type="match status" value="1"/>
</dbReference>
<evidence type="ECO:0000256" key="3">
    <source>
        <dbReference type="ARBA" id="ARBA00022729"/>
    </source>
</evidence>
<comment type="caution">
    <text evidence="11">The sequence shown here is derived from an EMBL/GenBank/DDBJ whole genome shotgun (WGS) entry which is preliminary data.</text>
</comment>
<evidence type="ECO:0000313" key="12">
    <source>
        <dbReference type="Proteomes" id="UP000781710"/>
    </source>
</evidence>
<dbReference type="Proteomes" id="UP000781710">
    <property type="component" value="Unassembled WGS sequence"/>
</dbReference>
<keyword evidence="6 7" id="KW-0676">Redox-active center</keyword>
<evidence type="ECO:0000313" key="11">
    <source>
        <dbReference type="EMBL" id="KAF1726153.1"/>
    </source>
</evidence>
<evidence type="ECO:0000256" key="4">
    <source>
        <dbReference type="ARBA" id="ARBA00022764"/>
    </source>
</evidence>
<keyword evidence="5" id="KW-1015">Disulfide bond</keyword>
<comment type="function">
    <text evidence="7">Required for disulfide bond formation in some periplasmic proteins. Acts by transferring its disulfide bond to other proteins and is reduced in the process.</text>
</comment>
<evidence type="ECO:0000256" key="5">
    <source>
        <dbReference type="ARBA" id="ARBA00023157"/>
    </source>
</evidence>
<feature type="domain" description="Thioredoxin-like fold" evidence="10">
    <location>
        <begin position="138"/>
        <end position="260"/>
    </location>
</feature>
<dbReference type="InterPro" id="IPR009094">
    <property type="entry name" value="DiS-bond_isomerase_DsbC/G_N_sf"/>
</dbReference>
<keyword evidence="12" id="KW-1185">Reference proteome</keyword>
<protein>
    <recommendedName>
        <fullName evidence="7">Thiol:disulfide interchange protein</fullName>
    </recommendedName>
</protein>
<feature type="signal peptide" evidence="7">
    <location>
        <begin position="1"/>
        <end position="19"/>
    </location>
</feature>
<name>A0ABQ6ZJ82_9GAMM</name>
<sequence length="277" mass="29280">MPRLITAALLGALSLTACAQAPQPPAKQEAAAAPAPAPQLKPGQGATPDERARSAVAQLNPRAQVDYVGAAPLPGFREVIAGGQLLYISDDGRYLMQGAVIDLQQQEDVMQNSAALAQYRTKLIATIPHGEKIVFAPPNAKYTVTVFTDIECGYCRKLHEEIAEINRQGIAVEYLAFPRMGLGSQDHKDMISVWCAPDRKRALTDAKAGKSIPSRDCKNPVTMEFDVGQRVGVSGTPAIFSAEGIQLGGYLPPTALRAKLDELAAKKAPAAAAGAAP</sequence>
<evidence type="ECO:0000256" key="8">
    <source>
        <dbReference type="SAM" id="MobiDB-lite"/>
    </source>
</evidence>
<dbReference type="InterPro" id="IPR012336">
    <property type="entry name" value="Thioredoxin-like_fold"/>
</dbReference>
<dbReference type="InterPro" id="IPR051470">
    <property type="entry name" value="Thiol:disulfide_interchange"/>
</dbReference>
<keyword evidence="3 7" id="KW-0732">Signal</keyword>
<feature type="region of interest" description="Disordered" evidence="8">
    <location>
        <begin position="25"/>
        <end position="53"/>
    </location>
</feature>
<comment type="subcellular location">
    <subcellularLocation>
        <location evidence="1 7">Periplasm</location>
    </subcellularLocation>
</comment>
<evidence type="ECO:0000256" key="7">
    <source>
        <dbReference type="RuleBase" id="RU364038"/>
    </source>
</evidence>
<evidence type="ECO:0000259" key="9">
    <source>
        <dbReference type="Pfam" id="PF10411"/>
    </source>
</evidence>
<dbReference type="Pfam" id="PF13098">
    <property type="entry name" value="Thioredoxin_2"/>
    <property type="match status" value="1"/>
</dbReference>
<dbReference type="RefSeq" id="WP_162336938.1">
    <property type="nucleotide sequence ID" value="NZ_BOUK01000002.1"/>
</dbReference>
<dbReference type="SUPFAM" id="SSF52833">
    <property type="entry name" value="Thioredoxin-like"/>
    <property type="match status" value="1"/>
</dbReference>
<dbReference type="EMBL" id="PDWW01000005">
    <property type="protein sequence ID" value="KAF1726153.1"/>
    <property type="molecule type" value="Genomic_DNA"/>
</dbReference>
<organism evidence="11 12">
    <name type="scientific">Pseudoxanthomonas japonensis</name>
    <dbReference type="NCBI Taxonomy" id="69284"/>
    <lineage>
        <taxon>Bacteria</taxon>
        <taxon>Pseudomonadati</taxon>
        <taxon>Pseudomonadota</taxon>
        <taxon>Gammaproteobacteria</taxon>
        <taxon>Lysobacterales</taxon>
        <taxon>Lysobacteraceae</taxon>
        <taxon>Pseudoxanthomonas</taxon>
    </lineage>
</organism>
<proteinExistence type="inferred from homology"/>
<gene>
    <name evidence="11" type="ORF">CSC78_05670</name>
</gene>
<evidence type="ECO:0000256" key="1">
    <source>
        <dbReference type="ARBA" id="ARBA00004418"/>
    </source>
</evidence>
<dbReference type="SUPFAM" id="SSF54423">
    <property type="entry name" value="DsbC/DsbG N-terminal domain-like"/>
    <property type="match status" value="1"/>
</dbReference>